<evidence type="ECO:0000256" key="1">
    <source>
        <dbReference type="SAM" id="MobiDB-lite"/>
    </source>
</evidence>
<organism evidence="2">
    <name type="scientific">Siphoviridae sp. ctsAY3</name>
    <dbReference type="NCBI Taxonomy" id="2827281"/>
    <lineage>
        <taxon>Viruses</taxon>
        <taxon>Duplodnaviria</taxon>
        <taxon>Heunggongvirae</taxon>
        <taxon>Uroviricota</taxon>
        <taxon>Caudoviricetes</taxon>
    </lineage>
</organism>
<name>A0A8S5R4C3_9CAUD</name>
<dbReference type="EMBL" id="BK015802">
    <property type="protein sequence ID" value="DAE25796.1"/>
    <property type="molecule type" value="Genomic_DNA"/>
</dbReference>
<feature type="compositionally biased region" description="Basic residues" evidence="1">
    <location>
        <begin position="70"/>
        <end position="81"/>
    </location>
</feature>
<feature type="compositionally biased region" description="Basic and acidic residues" evidence="1">
    <location>
        <begin position="1"/>
        <end position="11"/>
    </location>
</feature>
<reference evidence="2" key="1">
    <citation type="journal article" date="2021" name="Proc. Natl. Acad. Sci. U.S.A.">
        <title>A Catalog of Tens of Thousands of Viruses from Human Metagenomes Reveals Hidden Associations with Chronic Diseases.</title>
        <authorList>
            <person name="Tisza M.J."/>
            <person name="Buck C.B."/>
        </authorList>
    </citation>
    <scope>NUCLEOTIDE SEQUENCE</scope>
    <source>
        <strain evidence="2">CtsAY3</strain>
    </source>
</reference>
<protein>
    <submittedName>
        <fullName evidence="2">Uncharacterized protein</fullName>
    </submittedName>
</protein>
<evidence type="ECO:0000313" key="2">
    <source>
        <dbReference type="EMBL" id="DAE25796.1"/>
    </source>
</evidence>
<feature type="region of interest" description="Disordered" evidence="1">
    <location>
        <begin position="1"/>
        <end position="35"/>
    </location>
</feature>
<sequence length="81" mass="9056">MTRYRENTDYHRHYRRTFTSGPDSPGADRGPALHPWRMGGGISEICCLPVCAGGSLRHKRQEAGYPAAHERHRPAGGSRKL</sequence>
<accession>A0A8S5R4C3</accession>
<feature type="region of interest" description="Disordered" evidence="1">
    <location>
        <begin position="59"/>
        <end position="81"/>
    </location>
</feature>
<proteinExistence type="predicted"/>